<feature type="domain" description="Nucleotidyl transferase" evidence="1">
    <location>
        <begin position="6"/>
        <end position="282"/>
    </location>
</feature>
<feature type="domain" description="MannoseP isomerase/GMP-like beta-helix" evidence="2">
    <location>
        <begin position="293"/>
        <end position="349"/>
    </location>
</feature>
<dbReference type="PANTHER" id="PTHR46390:SF1">
    <property type="entry name" value="MANNOSE-1-PHOSPHATE GUANYLYLTRANSFERASE"/>
    <property type="match status" value="1"/>
</dbReference>
<organism evidence="3 4">
    <name type="scientific">Candidatus Micropelagius thuwalensis</name>
    <dbReference type="NCBI Taxonomy" id="1397666"/>
    <lineage>
        <taxon>Bacteria</taxon>
        <taxon>Pseudomonadati</taxon>
        <taxon>Pseudomonadota</taxon>
        <taxon>Alphaproteobacteria</taxon>
        <taxon>PS1 clade</taxon>
        <taxon>Candidatus Micropelagius</taxon>
    </lineage>
</organism>
<dbReference type="GO" id="GO:0008957">
    <property type="term" value="F:phenylacetaldehyde dehydrogenase (NAD+) activity"/>
    <property type="evidence" value="ECO:0007669"/>
    <property type="project" value="UniProtKB-EC"/>
</dbReference>
<dbReference type="Proteomes" id="UP000016762">
    <property type="component" value="Unassembled WGS sequence"/>
</dbReference>
<gene>
    <name evidence="3" type="ORF">RS24_00783</name>
</gene>
<dbReference type="InterPro" id="IPR054566">
    <property type="entry name" value="ManC/GMP-like_b-helix"/>
</dbReference>
<name>U2WWA6_9PROT</name>
<evidence type="ECO:0000259" key="2">
    <source>
        <dbReference type="Pfam" id="PF22640"/>
    </source>
</evidence>
<dbReference type="PATRIC" id="fig|1397666.3.peg.712"/>
<dbReference type="RefSeq" id="WP_021776820.1">
    <property type="nucleotide sequence ID" value="NZ_AWXE01000001.1"/>
</dbReference>
<dbReference type="InterPro" id="IPR049577">
    <property type="entry name" value="GMPP_N"/>
</dbReference>
<evidence type="ECO:0000313" key="3">
    <source>
        <dbReference type="EMBL" id="ERL47803.1"/>
    </source>
</evidence>
<dbReference type="STRING" id="1397666.RS24_00783"/>
<dbReference type="AlphaFoldDB" id="U2WWA6"/>
<evidence type="ECO:0000259" key="1">
    <source>
        <dbReference type="Pfam" id="PF00483"/>
    </source>
</evidence>
<dbReference type="eggNOG" id="COG0836">
    <property type="taxonomic scope" value="Bacteria"/>
</dbReference>
<dbReference type="Pfam" id="PF00483">
    <property type="entry name" value="NTP_transferase"/>
    <property type="match status" value="1"/>
</dbReference>
<dbReference type="EC" id="1.2.1.39" evidence="3"/>
<dbReference type="SUPFAM" id="SSF53448">
    <property type="entry name" value="Nucleotide-diphospho-sugar transferases"/>
    <property type="match status" value="1"/>
</dbReference>
<dbReference type="InterPro" id="IPR029044">
    <property type="entry name" value="Nucleotide-diphossugar_trans"/>
</dbReference>
<proteinExistence type="predicted"/>
<dbReference type="CDD" id="cd02509">
    <property type="entry name" value="GDP-M1P_Guanylyltransferase"/>
    <property type="match status" value="1"/>
</dbReference>
<dbReference type="GO" id="GO:0009298">
    <property type="term" value="P:GDP-mannose biosynthetic process"/>
    <property type="evidence" value="ECO:0007669"/>
    <property type="project" value="TreeGrafter"/>
</dbReference>
<reference evidence="3 4" key="1">
    <citation type="journal article" date="2014" name="FEMS Microbiol. Ecol.">
        <title>Genomic differentiation among two strains of the PS1 clade isolated from geographically separated marine habitats.</title>
        <authorList>
            <person name="Jimenez-Infante F."/>
            <person name="Ngugi D.K."/>
            <person name="Alam I."/>
            <person name="Rashid M."/>
            <person name="Baalawi W."/>
            <person name="Kamau A.A."/>
            <person name="Bajic V.B."/>
            <person name="Stingl U."/>
        </authorList>
    </citation>
    <scope>NUCLEOTIDE SEQUENCE [LARGE SCALE GENOMIC DNA]</scope>
    <source>
        <strain evidence="3 4">RS24</strain>
    </source>
</reference>
<keyword evidence="3" id="KW-0560">Oxidoreductase</keyword>
<dbReference type="InterPro" id="IPR005835">
    <property type="entry name" value="NTP_transferase_dom"/>
</dbReference>
<accession>U2WWA6</accession>
<dbReference type="InterPro" id="IPR051161">
    <property type="entry name" value="Mannose-6P_isomerase_type2"/>
</dbReference>
<dbReference type="Gene3D" id="3.90.550.10">
    <property type="entry name" value="Spore Coat Polysaccharide Biosynthesis Protein SpsA, Chain A"/>
    <property type="match status" value="1"/>
</dbReference>
<comment type="caution">
    <text evidence="3">The sequence shown here is derived from an EMBL/GenBank/DDBJ whole genome shotgun (WGS) entry which is preliminary data.</text>
</comment>
<dbReference type="EMBL" id="AWXE01000001">
    <property type="protein sequence ID" value="ERL47803.1"/>
    <property type="molecule type" value="Genomic_DNA"/>
</dbReference>
<dbReference type="Pfam" id="PF22640">
    <property type="entry name" value="ManC_GMP_beta-helix"/>
    <property type="match status" value="1"/>
</dbReference>
<dbReference type="GO" id="GO:0004475">
    <property type="term" value="F:mannose-1-phosphate guanylyltransferase (GTP) activity"/>
    <property type="evidence" value="ECO:0007669"/>
    <property type="project" value="InterPro"/>
</dbReference>
<protein>
    <submittedName>
        <fullName evidence="3">Phenylacetaldehyde dehydrogenase protein</fullName>
        <ecNumber evidence="3">1.2.1.39</ecNumber>
    </submittedName>
</protein>
<sequence>MTKIIPIILSGGVGARLWPASRALYPKPFMELAGKPLIGHVLDRATLISDEALIITNQEHYFLTSHFIYNNNYQAKLSYILEPEGRNTAPAIALAVRHIQETHGDDTKCLVLAADHLITGDDAFKEAVQQAEKYSDQLVVFGIRPTSPETGYGYIQVPTQSNKPQALQKFTEKPEKSEAERYLADGCHYWNSGMFFFTASTMAKAIGEHAPDVWGASYNAFVKSNFSEGVRRLAKKSFCAQPDISIDYAVMEKAQNIFMVPAGFGWSDVGCWDSVAKTANKDINGNSYSGNDEVCFVDTRNSYVHTTSHIDKLTATIGVEDLLVIDMPDTLLVAHREKSQEVKSLVEKLKASPLSDFTILPSTVRRPWGTYEILKKKITIRLNG</sequence>
<dbReference type="SUPFAM" id="SSF159283">
    <property type="entry name" value="Guanosine diphospho-D-mannose pyrophosphorylase/mannose-6-phosphate isomerase linker domain"/>
    <property type="match status" value="1"/>
</dbReference>
<dbReference type="PANTHER" id="PTHR46390">
    <property type="entry name" value="MANNOSE-1-PHOSPHATE GUANYLYLTRANSFERASE"/>
    <property type="match status" value="1"/>
</dbReference>
<evidence type="ECO:0000313" key="4">
    <source>
        <dbReference type="Proteomes" id="UP000016762"/>
    </source>
</evidence>
<keyword evidence="4" id="KW-1185">Reference proteome</keyword>